<evidence type="ECO:0000313" key="4">
    <source>
        <dbReference type="EMBL" id="MCX5463847.1"/>
    </source>
</evidence>
<name>A0ABT3VK18_9BURK</name>
<evidence type="ECO:0000313" key="5">
    <source>
        <dbReference type="Proteomes" id="UP001209916"/>
    </source>
</evidence>
<accession>A0ABT3VK18</accession>
<dbReference type="Gene3D" id="1.20.120.450">
    <property type="entry name" value="dinb family like domain"/>
    <property type="match status" value="1"/>
</dbReference>
<sequence length="188" mass="21565">MNTVSHDPSLLKQTDDQAGSSSSVANTLRMLLRYKQWANTLTFKNVMELPAGEALKPRPTRFGNMVHTLNHIYVVDDIFRHHLQGKKHAYTSRNTDQTPALADLWEAVQEMDRWYMDCVEAWPCQDLAKVIHFEFVGGGQGAMTREQIILHVVNHSTYHRGFVSDMMYQVPFTPESNDLPVFLRDQAC</sequence>
<dbReference type="Pfam" id="PF05163">
    <property type="entry name" value="DinB"/>
    <property type="match status" value="1"/>
</dbReference>
<keyword evidence="5" id="KW-1185">Reference proteome</keyword>
<comment type="similarity">
    <text evidence="1">Belongs to the DinB family.</text>
</comment>
<evidence type="ECO:0000256" key="2">
    <source>
        <dbReference type="ARBA" id="ARBA00022723"/>
    </source>
</evidence>
<feature type="region of interest" description="Disordered" evidence="3">
    <location>
        <begin position="1"/>
        <end position="20"/>
    </location>
</feature>
<evidence type="ECO:0000256" key="1">
    <source>
        <dbReference type="ARBA" id="ARBA00008635"/>
    </source>
</evidence>
<dbReference type="InterPro" id="IPR034660">
    <property type="entry name" value="DinB/YfiT-like"/>
</dbReference>
<dbReference type="InterPro" id="IPR007837">
    <property type="entry name" value="DinB"/>
</dbReference>
<dbReference type="Proteomes" id="UP001209916">
    <property type="component" value="Unassembled WGS sequence"/>
</dbReference>
<organism evidence="4 5">
    <name type="scientific">Alcaligenes parafaecalis</name>
    <dbReference type="NCBI Taxonomy" id="171260"/>
    <lineage>
        <taxon>Bacteria</taxon>
        <taxon>Pseudomonadati</taxon>
        <taxon>Pseudomonadota</taxon>
        <taxon>Betaproteobacteria</taxon>
        <taxon>Burkholderiales</taxon>
        <taxon>Alcaligenaceae</taxon>
        <taxon>Alcaligenes</taxon>
    </lineage>
</organism>
<dbReference type="EMBL" id="JAPKNA010000001">
    <property type="protein sequence ID" value="MCX5463847.1"/>
    <property type="molecule type" value="Genomic_DNA"/>
</dbReference>
<dbReference type="PANTHER" id="PTHR37302">
    <property type="entry name" value="SLR1116 PROTEIN"/>
    <property type="match status" value="1"/>
</dbReference>
<proteinExistence type="inferred from homology"/>
<gene>
    <name evidence="4" type="ORF">OSH09_06605</name>
</gene>
<comment type="caution">
    <text evidence="4">The sequence shown here is derived from an EMBL/GenBank/DDBJ whole genome shotgun (WGS) entry which is preliminary data.</text>
</comment>
<evidence type="ECO:0000256" key="3">
    <source>
        <dbReference type="SAM" id="MobiDB-lite"/>
    </source>
</evidence>
<dbReference type="SUPFAM" id="SSF109854">
    <property type="entry name" value="DinB/YfiT-like putative metalloenzymes"/>
    <property type="match status" value="1"/>
</dbReference>
<keyword evidence="2" id="KW-0479">Metal-binding</keyword>
<reference evidence="4 5" key="1">
    <citation type="submission" date="2022-11" db="EMBL/GenBank/DDBJ databases">
        <title>Biodiversity and phylogenetic relationships of bacteria.</title>
        <authorList>
            <person name="Machado R.A.R."/>
            <person name="Bhat A."/>
            <person name="Loulou A."/>
            <person name="Kallel S."/>
        </authorList>
    </citation>
    <scope>NUCLEOTIDE SEQUENCE [LARGE SCALE GENOMIC DNA]</scope>
    <source>
        <strain evidence="4 5">DSM 13975</strain>
    </source>
</reference>
<dbReference type="RefSeq" id="WP_243430296.1">
    <property type="nucleotide sequence ID" value="NZ_JAPKNA010000001.1"/>
</dbReference>
<dbReference type="PANTHER" id="PTHR37302:SF1">
    <property type="entry name" value="PROTEIN DINB"/>
    <property type="match status" value="1"/>
</dbReference>
<protein>
    <submittedName>
        <fullName evidence="4">DinB family protein</fullName>
    </submittedName>
</protein>